<keyword evidence="4 7" id="KW-0963">Cytoplasm</keyword>
<evidence type="ECO:0000256" key="2">
    <source>
        <dbReference type="ARBA" id="ARBA00017035"/>
    </source>
</evidence>
<keyword evidence="5 7" id="KW-0653">Protein transport</keyword>
<dbReference type="GO" id="GO:0043023">
    <property type="term" value="F:ribosomal large subunit binding"/>
    <property type="evidence" value="ECO:0007669"/>
    <property type="project" value="InterPro"/>
</dbReference>
<feature type="region of interest" description="Disordered" evidence="8">
    <location>
        <begin position="408"/>
        <end position="452"/>
    </location>
</feature>
<dbReference type="GO" id="GO:0005634">
    <property type="term" value="C:nucleus"/>
    <property type="evidence" value="ECO:0007669"/>
    <property type="project" value="UniProtKB-SubCell"/>
</dbReference>
<evidence type="ECO:0000259" key="11">
    <source>
        <dbReference type="Pfam" id="PF21193"/>
    </source>
</evidence>
<protein>
    <recommendedName>
        <fullName evidence="2 7">60S ribosomal export protein NMD3</fullName>
    </recommendedName>
</protein>
<keyword evidence="3 7" id="KW-0813">Transport</keyword>
<feature type="domain" description="Nmd3 N-terminal" evidence="9">
    <location>
        <begin position="18"/>
        <end position="242"/>
    </location>
</feature>
<dbReference type="InterPro" id="IPR039768">
    <property type="entry name" value="Nmd3"/>
</dbReference>
<feature type="domain" description="60S ribosomal export protein NMD3 SH3" evidence="11">
    <location>
        <begin position="245"/>
        <end position="283"/>
    </location>
</feature>
<dbReference type="PANTHER" id="PTHR12746">
    <property type="entry name" value="NONSENSE-MEDIATED MRNA DECAY PROTEIN 3"/>
    <property type="match status" value="1"/>
</dbReference>
<dbReference type="InterPro" id="IPR048899">
    <property type="entry name" value="NMD_SH3"/>
</dbReference>
<gene>
    <name evidence="12" type="primary">nmd3_0</name>
    <name evidence="12" type="ORF">Zm00014a_006962</name>
</gene>
<evidence type="ECO:0000313" key="12">
    <source>
        <dbReference type="EMBL" id="PWZ11764.1"/>
    </source>
</evidence>
<sequence length="452" mass="49499">MQPEPPTPSGGTTPLRPRADITKGLPRHDAVLYCPSCWAYRQPPASWVRREPRSWMSTTPGTANDVARIHLDRVRRHIAGLGLTIAAARSFSTTACPRRFYLHLRLRRGHEAGTEPQAHVVELTSHDRLCDACSRSQADPDRWPAVVQVRQRASTSSSCRRTLNHVMSLLVCYRGNDSLLRVDWDAGAGVLDVHVVSRAHAARFVRFVSTVAPARVVGTARRLVSRDGEGSPYRLHFISVDICPVCEDDLVLLHAEASRALGRLGPLVLCIKVTSSLALLDTGNMRVVVVGVEACERFRIQPLLDRGRLVEYVVLGVQHDPSGHVAALGASFMMSWAQVVRSSDVGKKDAAVITVKTHLGYDLEPGCHALGYDLSGDDVFGHGLEKYGKRHTLPAAVLTRRYYDDDEDWEESAGGMQDGREGRRGGGGIEEVTTGIGCMDLNPADDKNTTVP</sequence>
<keyword evidence="6 7" id="KW-0539">Nucleus</keyword>
<name>A0A3L6DSR7_MAIZE</name>
<evidence type="ECO:0000256" key="5">
    <source>
        <dbReference type="ARBA" id="ARBA00022927"/>
    </source>
</evidence>
<evidence type="ECO:0000256" key="7">
    <source>
        <dbReference type="RuleBase" id="RU364108"/>
    </source>
</evidence>
<feature type="region of interest" description="Disordered" evidence="8">
    <location>
        <begin position="1"/>
        <end position="21"/>
    </location>
</feature>
<proteinExistence type="inferred from homology"/>
<dbReference type="AlphaFoldDB" id="A0A3L6DSR7"/>
<evidence type="ECO:0000259" key="10">
    <source>
        <dbReference type="Pfam" id="PF21192"/>
    </source>
</evidence>
<comment type="similarity">
    <text evidence="1 7">Belongs to the NMD3 family.</text>
</comment>
<dbReference type="Proteomes" id="UP000251960">
    <property type="component" value="Chromosome 8"/>
</dbReference>
<comment type="function">
    <text evidence="7">Acts as an adapter for the XPO1/CRM1-mediated export of the 60S ribosomal subunit.</text>
</comment>
<comment type="caution">
    <text evidence="12">The sequence shown here is derived from an EMBL/GenBank/DDBJ whole genome shotgun (WGS) entry which is preliminary data.</text>
</comment>
<dbReference type="InterPro" id="IPR048898">
    <property type="entry name" value="OB_NMD3"/>
</dbReference>
<dbReference type="EMBL" id="NCVQ01000009">
    <property type="protein sequence ID" value="PWZ11764.1"/>
    <property type="molecule type" value="Genomic_DNA"/>
</dbReference>
<evidence type="ECO:0000259" key="9">
    <source>
        <dbReference type="Pfam" id="PF04981"/>
    </source>
</evidence>
<accession>A0A3L6DSR7</accession>
<dbReference type="PANTHER" id="PTHR12746:SF3">
    <property type="entry name" value="60S RIBOSOMAL EXPORT PROTEIN NMD3"/>
    <property type="match status" value="1"/>
</dbReference>
<dbReference type="Pfam" id="PF21193">
    <property type="entry name" value="NMD_SH3"/>
    <property type="match status" value="1"/>
</dbReference>
<dbReference type="InterPro" id="IPR007064">
    <property type="entry name" value="Nmd3_N"/>
</dbReference>
<dbReference type="OrthoDB" id="203821at2759"/>
<organism evidence="12">
    <name type="scientific">Zea mays</name>
    <name type="common">Maize</name>
    <dbReference type="NCBI Taxonomy" id="4577"/>
    <lineage>
        <taxon>Eukaryota</taxon>
        <taxon>Viridiplantae</taxon>
        <taxon>Streptophyta</taxon>
        <taxon>Embryophyta</taxon>
        <taxon>Tracheophyta</taxon>
        <taxon>Spermatophyta</taxon>
        <taxon>Magnoliopsida</taxon>
        <taxon>Liliopsida</taxon>
        <taxon>Poales</taxon>
        <taxon>Poaceae</taxon>
        <taxon>PACMAD clade</taxon>
        <taxon>Panicoideae</taxon>
        <taxon>Andropogonodae</taxon>
        <taxon>Andropogoneae</taxon>
        <taxon>Tripsacinae</taxon>
        <taxon>Zea</taxon>
    </lineage>
</organism>
<evidence type="ECO:0000256" key="6">
    <source>
        <dbReference type="ARBA" id="ARBA00023242"/>
    </source>
</evidence>
<dbReference type="Pfam" id="PF04981">
    <property type="entry name" value="NMD3"/>
    <property type="match status" value="1"/>
</dbReference>
<dbReference type="Pfam" id="PF21192">
    <property type="entry name" value="OB_NMD3"/>
    <property type="match status" value="1"/>
</dbReference>
<comment type="subcellular location">
    <subcellularLocation>
        <location evidence="7">Cytoplasm</location>
    </subcellularLocation>
    <subcellularLocation>
        <location evidence="7">Nucleus</location>
    </subcellularLocation>
</comment>
<dbReference type="ExpressionAtlas" id="A0A3L6DSR7">
    <property type="expression patterns" value="baseline and differential"/>
</dbReference>
<evidence type="ECO:0000256" key="3">
    <source>
        <dbReference type="ARBA" id="ARBA00022448"/>
    </source>
</evidence>
<dbReference type="GO" id="GO:0015031">
    <property type="term" value="P:protein transport"/>
    <property type="evidence" value="ECO:0007669"/>
    <property type="project" value="UniProtKB-KW"/>
</dbReference>
<evidence type="ECO:0000256" key="8">
    <source>
        <dbReference type="SAM" id="MobiDB-lite"/>
    </source>
</evidence>
<dbReference type="GO" id="GO:0005737">
    <property type="term" value="C:cytoplasm"/>
    <property type="evidence" value="ECO:0007669"/>
    <property type="project" value="UniProtKB-SubCell"/>
</dbReference>
<dbReference type="KEGG" id="zma:100501750"/>
<evidence type="ECO:0000256" key="1">
    <source>
        <dbReference type="ARBA" id="ARBA00009794"/>
    </source>
</evidence>
<feature type="domain" description="60S ribosomal export protein NMD3 OB-fold" evidence="10">
    <location>
        <begin position="309"/>
        <end position="400"/>
    </location>
</feature>
<reference evidence="12" key="1">
    <citation type="journal article" date="2018" name="Nat. Genet.">
        <title>Extensive intraspecific gene order and gene structural variations between Mo17 and other maize genomes.</title>
        <authorList>
            <person name="Sun S."/>
            <person name="Zhou Y."/>
            <person name="Chen J."/>
            <person name="Shi J."/>
            <person name="Zhao H."/>
            <person name="Zhao H."/>
            <person name="Song W."/>
            <person name="Zhang M."/>
            <person name="Cui Y."/>
            <person name="Dong X."/>
            <person name="Liu H."/>
            <person name="Ma X."/>
            <person name="Jiao Y."/>
            <person name="Wang B."/>
            <person name="Wei X."/>
            <person name="Stein J.C."/>
            <person name="Glaubitz J.C."/>
            <person name="Lu F."/>
            <person name="Yu G."/>
            <person name="Liang C."/>
            <person name="Fengler K."/>
            <person name="Li B."/>
            <person name="Rafalski A."/>
            <person name="Schnable P.S."/>
            <person name="Ware D.H."/>
            <person name="Buckler E.S."/>
            <person name="Lai J."/>
        </authorList>
    </citation>
    <scope>NUCLEOTIDE SEQUENCE [LARGE SCALE GENOMIC DNA]</scope>
    <source>
        <tissue evidence="12">Seedling</tissue>
    </source>
</reference>
<evidence type="ECO:0000256" key="4">
    <source>
        <dbReference type="ARBA" id="ARBA00022490"/>
    </source>
</evidence>